<comment type="caution">
    <text evidence="1">The sequence shown here is derived from an EMBL/GenBank/DDBJ whole genome shotgun (WGS) entry which is preliminary data.</text>
</comment>
<sequence>MKVIGVEIKRDVLFIHYTEEKDKIVETRIAAIHWKTNPVLAKVVQAFAEVVSNYALSGNRNLEKVETEQLEQLFNDLLRGEEKK</sequence>
<reference evidence="1" key="1">
    <citation type="journal article" date="2015" name="Nature">
        <title>Complex archaea that bridge the gap between prokaryotes and eukaryotes.</title>
        <authorList>
            <person name="Spang A."/>
            <person name="Saw J.H."/>
            <person name="Jorgensen S.L."/>
            <person name="Zaremba-Niedzwiedzka K."/>
            <person name="Martijn J."/>
            <person name="Lind A.E."/>
            <person name="van Eijk R."/>
            <person name="Schleper C."/>
            <person name="Guy L."/>
            <person name="Ettema T.J."/>
        </authorList>
    </citation>
    <scope>NUCLEOTIDE SEQUENCE</scope>
</reference>
<dbReference type="EMBL" id="LAZR01016441">
    <property type="protein sequence ID" value="KKM04490.1"/>
    <property type="molecule type" value="Genomic_DNA"/>
</dbReference>
<protein>
    <submittedName>
        <fullName evidence="1">Uncharacterized protein</fullName>
    </submittedName>
</protein>
<proteinExistence type="predicted"/>
<organism evidence="1">
    <name type="scientific">marine sediment metagenome</name>
    <dbReference type="NCBI Taxonomy" id="412755"/>
    <lineage>
        <taxon>unclassified sequences</taxon>
        <taxon>metagenomes</taxon>
        <taxon>ecological metagenomes</taxon>
    </lineage>
</organism>
<dbReference type="AlphaFoldDB" id="A0A0F9H0A2"/>
<name>A0A0F9H0A2_9ZZZZ</name>
<evidence type="ECO:0000313" key="1">
    <source>
        <dbReference type="EMBL" id="KKM04490.1"/>
    </source>
</evidence>
<accession>A0A0F9H0A2</accession>
<gene>
    <name evidence="1" type="ORF">LCGC14_1763700</name>
</gene>